<organism evidence="1 2">
    <name type="scientific">Nesidiocoris tenuis</name>
    <dbReference type="NCBI Taxonomy" id="355587"/>
    <lineage>
        <taxon>Eukaryota</taxon>
        <taxon>Metazoa</taxon>
        <taxon>Ecdysozoa</taxon>
        <taxon>Arthropoda</taxon>
        <taxon>Hexapoda</taxon>
        <taxon>Insecta</taxon>
        <taxon>Pterygota</taxon>
        <taxon>Neoptera</taxon>
        <taxon>Paraneoptera</taxon>
        <taxon>Hemiptera</taxon>
        <taxon>Heteroptera</taxon>
        <taxon>Panheteroptera</taxon>
        <taxon>Cimicomorpha</taxon>
        <taxon>Miridae</taxon>
        <taxon>Dicyphina</taxon>
        <taxon>Nesidiocoris</taxon>
    </lineage>
</organism>
<dbReference type="EMBL" id="CADCXU010014166">
    <property type="protein sequence ID" value="CAB0003904.1"/>
    <property type="molecule type" value="Genomic_DNA"/>
</dbReference>
<reference evidence="1 2" key="1">
    <citation type="submission" date="2020-02" db="EMBL/GenBank/DDBJ databases">
        <authorList>
            <person name="Ferguson B K."/>
        </authorList>
    </citation>
    <scope>NUCLEOTIDE SEQUENCE [LARGE SCALE GENOMIC DNA]</scope>
</reference>
<evidence type="ECO:0000313" key="1">
    <source>
        <dbReference type="EMBL" id="CAB0003904.1"/>
    </source>
</evidence>
<evidence type="ECO:0000313" key="2">
    <source>
        <dbReference type="Proteomes" id="UP000479000"/>
    </source>
</evidence>
<proteinExistence type="predicted"/>
<dbReference type="Proteomes" id="UP000479000">
    <property type="component" value="Unassembled WGS sequence"/>
</dbReference>
<name>A0A6H5GJ25_9HEMI</name>
<protein>
    <submittedName>
        <fullName evidence="1">Uncharacterized protein</fullName>
    </submittedName>
</protein>
<accession>A0A6H5GJ25</accession>
<keyword evidence="2" id="KW-1185">Reference proteome</keyword>
<feature type="non-terminal residue" evidence="1">
    <location>
        <position position="59"/>
    </location>
</feature>
<dbReference type="AlphaFoldDB" id="A0A6H5GJ25"/>
<gene>
    <name evidence="1" type="ORF">NTEN_LOCUS9381</name>
</gene>
<sequence>MKLTTNEISGLVPFWMYKSEPITSRYGTSGEGSSPLDKFIWALSVHTDGDMGNSLIFSS</sequence>